<reference evidence="7 8" key="1">
    <citation type="journal article" date="2014" name="Nat. Commun.">
        <title>Klebsormidium flaccidum genome reveals primary factors for plant terrestrial adaptation.</title>
        <authorList>
            <person name="Hori K."/>
            <person name="Maruyama F."/>
            <person name="Fujisawa T."/>
            <person name="Togashi T."/>
            <person name="Yamamoto N."/>
            <person name="Seo M."/>
            <person name="Sato S."/>
            <person name="Yamada T."/>
            <person name="Mori H."/>
            <person name="Tajima N."/>
            <person name="Moriyama T."/>
            <person name="Ikeuchi M."/>
            <person name="Watanabe M."/>
            <person name="Wada H."/>
            <person name="Kobayashi K."/>
            <person name="Saito M."/>
            <person name="Masuda T."/>
            <person name="Sasaki-Sekimoto Y."/>
            <person name="Mashiguchi K."/>
            <person name="Awai K."/>
            <person name="Shimojima M."/>
            <person name="Masuda S."/>
            <person name="Iwai M."/>
            <person name="Nobusawa T."/>
            <person name="Narise T."/>
            <person name="Kondo S."/>
            <person name="Saito H."/>
            <person name="Sato R."/>
            <person name="Murakawa M."/>
            <person name="Ihara Y."/>
            <person name="Oshima-Yamada Y."/>
            <person name="Ohtaka K."/>
            <person name="Satoh M."/>
            <person name="Sonobe K."/>
            <person name="Ishii M."/>
            <person name="Ohtani R."/>
            <person name="Kanamori-Sato M."/>
            <person name="Honoki R."/>
            <person name="Miyazaki D."/>
            <person name="Mochizuki H."/>
            <person name="Umetsu J."/>
            <person name="Higashi K."/>
            <person name="Shibata D."/>
            <person name="Kamiya Y."/>
            <person name="Sato N."/>
            <person name="Nakamura Y."/>
            <person name="Tabata S."/>
            <person name="Ida S."/>
            <person name="Kurokawa K."/>
            <person name="Ohta H."/>
        </authorList>
    </citation>
    <scope>NUCLEOTIDE SEQUENCE [LARGE SCALE GENOMIC DNA]</scope>
    <source>
        <strain evidence="7 8">NIES-2285</strain>
    </source>
</reference>
<dbReference type="OrthoDB" id="5962at2759"/>
<dbReference type="GO" id="GO:0007059">
    <property type="term" value="P:chromosome segregation"/>
    <property type="evidence" value="ECO:0000318"/>
    <property type="project" value="GO_Central"/>
</dbReference>
<dbReference type="OMA" id="PTGMRED"/>
<evidence type="ECO:0000313" key="7">
    <source>
        <dbReference type="EMBL" id="GAQ91728.1"/>
    </source>
</evidence>
<evidence type="ECO:0000256" key="4">
    <source>
        <dbReference type="ARBA" id="ARBA00075755"/>
    </source>
</evidence>
<protein>
    <recommendedName>
        <fullName evidence="3">SKA complex subunit 1 homolog</fullName>
    </recommendedName>
    <alternativeName>
        <fullName evidence="4">Spindle and kinetochore-associated protein 1 homolog</fullName>
    </alternativeName>
</protein>
<organism evidence="7 8">
    <name type="scientific">Klebsormidium nitens</name>
    <name type="common">Green alga</name>
    <name type="synonym">Ulothrix nitens</name>
    <dbReference type="NCBI Taxonomy" id="105231"/>
    <lineage>
        <taxon>Eukaryota</taxon>
        <taxon>Viridiplantae</taxon>
        <taxon>Streptophyta</taxon>
        <taxon>Klebsormidiophyceae</taxon>
        <taxon>Klebsormidiales</taxon>
        <taxon>Klebsormidiaceae</taxon>
        <taxon>Klebsormidium</taxon>
    </lineage>
</organism>
<dbReference type="GO" id="GO:0005876">
    <property type="term" value="C:spindle microtubule"/>
    <property type="evidence" value="ECO:0000318"/>
    <property type="project" value="GO_Central"/>
</dbReference>
<dbReference type="EMBL" id="DF237789">
    <property type="protein sequence ID" value="GAQ91728.1"/>
    <property type="molecule type" value="Genomic_DNA"/>
</dbReference>
<dbReference type="GO" id="GO:0000940">
    <property type="term" value="C:outer kinetochore"/>
    <property type="evidence" value="ECO:0000318"/>
    <property type="project" value="GO_Central"/>
</dbReference>
<accession>A0A1Y1IU68</accession>
<dbReference type="FunFam" id="1.10.10.1890:FF:000002">
    <property type="entry name" value="Spindle and kinetochore-associated protein 1"/>
    <property type="match status" value="1"/>
</dbReference>
<evidence type="ECO:0000256" key="6">
    <source>
        <dbReference type="SAM" id="MobiDB-lite"/>
    </source>
</evidence>
<proteinExistence type="inferred from homology"/>
<dbReference type="AlphaFoldDB" id="A0A1Y1IU68"/>
<dbReference type="GO" id="GO:0000278">
    <property type="term" value="P:mitotic cell cycle"/>
    <property type="evidence" value="ECO:0000318"/>
    <property type="project" value="GO_Central"/>
</dbReference>
<dbReference type="InterPro" id="IPR009829">
    <property type="entry name" value="SKA1"/>
</dbReference>
<dbReference type="GO" id="GO:0051301">
    <property type="term" value="P:cell division"/>
    <property type="evidence" value="ECO:0007669"/>
    <property type="project" value="InterPro"/>
</dbReference>
<comment type="similarity">
    <text evidence="1">Belongs to the SKA1 family.</text>
</comment>
<gene>
    <name evidence="7" type="ORF">KFL_008400060</name>
</gene>
<evidence type="ECO:0000256" key="5">
    <source>
        <dbReference type="SAM" id="Coils"/>
    </source>
</evidence>
<feature type="compositionally biased region" description="Polar residues" evidence="6">
    <location>
        <begin position="105"/>
        <end position="131"/>
    </location>
</feature>
<dbReference type="Gene3D" id="1.10.10.1890">
    <property type="entry name" value="Ska1 microtubule binding domain-like"/>
    <property type="match status" value="1"/>
</dbReference>
<feature type="coiled-coil region" evidence="5">
    <location>
        <begin position="41"/>
        <end position="68"/>
    </location>
</feature>
<evidence type="ECO:0000256" key="1">
    <source>
        <dbReference type="ARBA" id="ARBA00006836"/>
    </source>
</evidence>
<keyword evidence="2 5" id="KW-0175">Coiled coil</keyword>
<dbReference type="GO" id="GO:0031110">
    <property type="term" value="P:regulation of microtubule polymerization or depolymerization"/>
    <property type="evidence" value="ECO:0000318"/>
    <property type="project" value="GO_Central"/>
</dbReference>
<feature type="region of interest" description="Disordered" evidence="6">
    <location>
        <begin position="104"/>
        <end position="155"/>
    </location>
</feature>
<evidence type="ECO:0000256" key="2">
    <source>
        <dbReference type="ARBA" id="ARBA00023054"/>
    </source>
</evidence>
<dbReference type="GO" id="GO:0008017">
    <property type="term" value="F:microtubule binding"/>
    <property type="evidence" value="ECO:0000318"/>
    <property type="project" value="GO_Central"/>
</dbReference>
<evidence type="ECO:0000256" key="3">
    <source>
        <dbReference type="ARBA" id="ARBA00068507"/>
    </source>
</evidence>
<dbReference type="Proteomes" id="UP000054558">
    <property type="component" value="Unassembled WGS sequence"/>
</dbReference>
<dbReference type="InterPro" id="IPR042031">
    <property type="entry name" value="SKA1_MBD_sf"/>
</dbReference>
<dbReference type="STRING" id="105231.A0A1Y1IU68"/>
<dbReference type="GO" id="GO:0072686">
    <property type="term" value="C:mitotic spindle"/>
    <property type="evidence" value="ECO:0000318"/>
    <property type="project" value="GO_Central"/>
</dbReference>
<sequence>MATSGDEIASSTGDSLQILMAAFNRRAADLKEMILLRHLSIDQYGADLAALDTSIKALERQLQAIKAHLRHEAEGLPSTQDLVERSQQQQRKLQSIAAHLPAHLPNQSGRFSQNGSETSTSYTTSRANESNKVNEDNGTETAPSTAKVKKEPRGVPRKYVTMDELKSLSSYMKGRLTLDKVNAAVDDMASFAEANAQLLSAPRKKLGEDALKKVLELRELTALEGVKGQAFFLEFDMRSGTHLKMDTTGKSILTVLRHLGRITEVRARGQRVLVLSR</sequence>
<dbReference type="PANTHER" id="PTHR28573:SF1">
    <property type="entry name" value="SPINDLE AND KINETOCHORE-ASSOCIATED PROTEIN 1"/>
    <property type="match status" value="1"/>
</dbReference>
<name>A0A1Y1IU68_KLENI</name>
<dbReference type="Pfam" id="PF07160">
    <property type="entry name" value="SKA1"/>
    <property type="match status" value="1"/>
</dbReference>
<dbReference type="PANTHER" id="PTHR28573">
    <property type="entry name" value="SPINDLE AND KINETOCHORE-ASSOCIATED PROTEIN 1"/>
    <property type="match status" value="1"/>
</dbReference>
<keyword evidence="8" id="KW-1185">Reference proteome</keyword>
<evidence type="ECO:0000313" key="8">
    <source>
        <dbReference type="Proteomes" id="UP000054558"/>
    </source>
</evidence>